<evidence type="ECO:0000313" key="1">
    <source>
        <dbReference type="EMBL" id="EAT82555.1"/>
    </source>
</evidence>
<dbReference type="AlphaFoldDB" id="Q0UDE4"/>
<dbReference type="Proteomes" id="UP000001055">
    <property type="component" value="Unassembled WGS sequence"/>
</dbReference>
<sequence>MAIRPFSLLPSQGALPGRSARVALKPALSANFATCTEMRSHIRTRPPALFTVNNESCLNVRIRESVRQDPNCTAEFIVPRLQVK</sequence>
<gene>
    <name evidence="1" type="ORF">SNOG_10220</name>
</gene>
<dbReference type="KEGG" id="pno:SNOG_10220"/>
<reference evidence="2" key="1">
    <citation type="journal article" date="2007" name="Plant Cell">
        <title>Dothideomycete-plant interactions illuminated by genome sequencing and EST analysis of the wheat pathogen Stagonospora nodorum.</title>
        <authorList>
            <person name="Hane J.K."/>
            <person name="Lowe R.G."/>
            <person name="Solomon P.S."/>
            <person name="Tan K.C."/>
            <person name="Schoch C.L."/>
            <person name="Spatafora J.W."/>
            <person name="Crous P.W."/>
            <person name="Kodira C."/>
            <person name="Birren B.W."/>
            <person name="Galagan J.E."/>
            <person name="Torriani S.F."/>
            <person name="McDonald B.A."/>
            <person name="Oliver R.P."/>
        </authorList>
    </citation>
    <scope>NUCLEOTIDE SEQUENCE [LARGE SCALE GENOMIC DNA]</scope>
    <source>
        <strain evidence="2">SN15 / ATCC MYA-4574 / FGSC 10173</strain>
    </source>
</reference>
<name>Q0UDE4_PHANO</name>
<organism evidence="1 2">
    <name type="scientific">Phaeosphaeria nodorum (strain SN15 / ATCC MYA-4574 / FGSC 10173)</name>
    <name type="common">Glume blotch fungus</name>
    <name type="synonym">Parastagonospora nodorum</name>
    <dbReference type="NCBI Taxonomy" id="321614"/>
    <lineage>
        <taxon>Eukaryota</taxon>
        <taxon>Fungi</taxon>
        <taxon>Dikarya</taxon>
        <taxon>Ascomycota</taxon>
        <taxon>Pezizomycotina</taxon>
        <taxon>Dothideomycetes</taxon>
        <taxon>Pleosporomycetidae</taxon>
        <taxon>Pleosporales</taxon>
        <taxon>Pleosporineae</taxon>
        <taxon>Phaeosphaeriaceae</taxon>
        <taxon>Parastagonospora</taxon>
    </lineage>
</organism>
<dbReference type="EMBL" id="CH445340">
    <property type="protein sequence ID" value="EAT82555.1"/>
    <property type="molecule type" value="Genomic_DNA"/>
</dbReference>
<proteinExistence type="predicted"/>
<accession>Q0UDE4</accession>
<dbReference type="InParanoid" id="Q0UDE4"/>
<dbReference type="RefSeq" id="XP_001800501.1">
    <property type="nucleotide sequence ID" value="XM_001800449.1"/>
</dbReference>
<evidence type="ECO:0000313" key="2">
    <source>
        <dbReference type="Proteomes" id="UP000001055"/>
    </source>
</evidence>
<dbReference type="GeneID" id="5977407"/>
<protein>
    <submittedName>
        <fullName evidence="1">Uncharacterized protein</fullName>
    </submittedName>
</protein>